<feature type="compositionally biased region" description="Basic and acidic residues" evidence="5">
    <location>
        <begin position="478"/>
        <end position="499"/>
    </location>
</feature>
<evidence type="ECO:0000256" key="2">
    <source>
        <dbReference type="ARBA" id="ARBA00022771"/>
    </source>
</evidence>
<gene>
    <name evidence="7" type="ORF">K470DRAFT_205716</name>
</gene>
<dbReference type="Gene3D" id="2.170.270.10">
    <property type="entry name" value="SET domain"/>
    <property type="match status" value="1"/>
</dbReference>
<keyword evidence="1" id="KW-0479">Metal-binding</keyword>
<keyword evidence="8" id="KW-1185">Reference proteome</keyword>
<sequence>DDDGQISCFCGFADDDGHTVACDKCNKWNHTLCYYPEYDGQDLPEDLQHFCIECTPRELDHAAAHARQWARREQQDSAANGTRRQASKGQKKRTKESAANGWPVANNVGGRDQPPPTKRPKTSHRGSVGDGHGAKGHSRKRTLTNVLPKSSDAPFERYSAEFLRNCANDSWKLTECNIFTIDVSSKLFSWLQAPDEDFRAELGFEKSSVLMRYDGVLENMPGKADYVLEEEQDPSVTIDHVGHPRWKRVIIRSEPVPTGGFVGELKGAVGWKDDYIADPKNRWHLLRHPEPFVFFHHRLPIYIDTRQDGTELRYVRRSCVPNAELKILVTDNTHYRFCIMAKQPIEPGTEVALAWDTAGFLSPSKPMSLSPEEMLELHVRVSTVLSNCGPCACHLPPDQCSMSRFDRRASIAPAKPAPKRRAKKSRQISPLNTAMPHAVEARKEGTEEYAESQSSSPSAGRGSTSRDLTPHTNGISSRDLRKVAKAEELFRRQEAEEGRHRKKRHSVGSTSGTPTI</sequence>
<evidence type="ECO:0000313" key="7">
    <source>
        <dbReference type="EMBL" id="KAF2864446.1"/>
    </source>
</evidence>
<dbReference type="InterPro" id="IPR011011">
    <property type="entry name" value="Znf_FYVE_PHD"/>
</dbReference>
<evidence type="ECO:0000256" key="1">
    <source>
        <dbReference type="ARBA" id="ARBA00022723"/>
    </source>
</evidence>
<dbReference type="Pfam" id="PF00628">
    <property type="entry name" value="PHD"/>
    <property type="match status" value="1"/>
</dbReference>
<dbReference type="GO" id="GO:0008270">
    <property type="term" value="F:zinc ion binding"/>
    <property type="evidence" value="ECO:0007669"/>
    <property type="project" value="UniProtKB-KW"/>
</dbReference>
<dbReference type="GO" id="GO:0006325">
    <property type="term" value="P:chromatin organization"/>
    <property type="evidence" value="ECO:0007669"/>
    <property type="project" value="UniProtKB-KW"/>
</dbReference>
<feature type="non-terminal residue" evidence="7">
    <location>
        <position position="1"/>
    </location>
</feature>
<dbReference type="PANTHER" id="PTHR46462">
    <property type="entry name" value="UPSET, ISOFORM A"/>
    <property type="match status" value="1"/>
</dbReference>
<dbReference type="AlphaFoldDB" id="A0A6A7CA47"/>
<evidence type="ECO:0000313" key="8">
    <source>
        <dbReference type="Proteomes" id="UP000799421"/>
    </source>
</evidence>
<dbReference type="Pfam" id="PF00856">
    <property type="entry name" value="SET"/>
    <property type="match status" value="1"/>
</dbReference>
<dbReference type="GO" id="GO:0070210">
    <property type="term" value="C:Rpd3L-Expanded complex"/>
    <property type="evidence" value="ECO:0007669"/>
    <property type="project" value="TreeGrafter"/>
</dbReference>
<dbReference type="SMART" id="SM00249">
    <property type="entry name" value="PHD"/>
    <property type="match status" value="1"/>
</dbReference>
<proteinExistence type="predicted"/>
<feature type="region of interest" description="Disordered" evidence="5">
    <location>
        <begin position="65"/>
        <end position="144"/>
    </location>
</feature>
<dbReference type="EMBL" id="MU005957">
    <property type="protein sequence ID" value="KAF2864446.1"/>
    <property type="molecule type" value="Genomic_DNA"/>
</dbReference>
<feature type="compositionally biased region" description="Polar residues" evidence="5">
    <location>
        <begin position="507"/>
        <end position="516"/>
    </location>
</feature>
<name>A0A6A7CA47_9PEZI</name>
<dbReference type="GO" id="GO:0034967">
    <property type="term" value="C:Set3 complex"/>
    <property type="evidence" value="ECO:0007669"/>
    <property type="project" value="TreeGrafter"/>
</dbReference>
<dbReference type="GO" id="GO:0006355">
    <property type="term" value="P:regulation of DNA-templated transcription"/>
    <property type="evidence" value="ECO:0007669"/>
    <property type="project" value="TreeGrafter"/>
</dbReference>
<reference evidence="7" key="1">
    <citation type="journal article" date="2020" name="Stud. Mycol.">
        <title>101 Dothideomycetes genomes: a test case for predicting lifestyles and emergence of pathogens.</title>
        <authorList>
            <person name="Haridas S."/>
            <person name="Albert R."/>
            <person name="Binder M."/>
            <person name="Bloem J."/>
            <person name="Labutti K."/>
            <person name="Salamov A."/>
            <person name="Andreopoulos B."/>
            <person name="Baker S."/>
            <person name="Barry K."/>
            <person name="Bills G."/>
            <person name="Bluhm B."/>
            <person name="Cannon C."/>
            <person name="Castanera R."/>
            <person name="Culley D."/>
            <person name="Daum C."/>
            <person name="Ezra D."/>
            <person name="Gonzalez J."/>
            <person name="Henrissat B."/>
            <person name="Kuo A."/>
            <person name="Liang C."/>
            <person name="Lipzen A."/>
            <person name="Lutzoni F."/>
            <person name="Magnuson J."/>
            <person name="Mondo S."/>
            <person name="Nolan M."/>
            <person name="Ohm R."/>
            <person name="Pangilinan J."/>
            <person name="Park H.-J."/>
            <person name="Ramirez L."/>
            <person name="Alfaro M."/>
            <person name="Sun H."/>
            <person name="Tritt A."/>
            <person name="Yoshinaga Y."/>
            <person name="Zwiers L.-H."/>
            <person name="Turgeon B."/>
            <person name="Goodwin S."/>
            <person name="Spatafora J."/>
            <person name="Crous P."/>
            <person name="Grigoriev I."/>
        </authorList>
    </citation>
    <scope>NUCLEOTIDE SEQUENCE</scope>
    <source>
        <strain evidence="7">CBS 480.64</strain>
    </source>
</reference>
<feature type="compositionally biased region" description="Basic residues" evidence="5">
    <location>
        <begin position="417"/>
        <end position="426"/>
    </location>
</feature>
<dbReference type="PROSITE" id="PS50280">
    <property type="entry name" value="SET"/>
    <property type="match status" value="1"/>
</dbReference>
<keyword evidence="2" id="KW-0863">Zinc-finger</keyword>
<organism evidence="7 8">
    <name type="scientific">Piedraia hortae CBS 480.64</name>
    <dbReference type="NCBI Taxonomy" id="1314780"/>
    <lineage>
        <taxon>Eukaryota</taxon>
        <taxon>Fungi</taxon>
        <taxon>Dikarya</taxon>
        <taxon>Ascomycota</taxon>
        <taxon>Pezizomycotina</taxon>
        <taxon>Dothideomycetes</taxon>
        <taxon>Dothideomycetidae</taxon>
        <taxon>Capnodiales</taxon>
        <taxon>Piedraiaceae</taxon>
        <taxon>Piedraia</taxon>
    </lineage>
</organism>
<evidence type="ECO:0000256" key="4">
    <source>
        <dbReference type="ARBA" id="ARBA00022853"/>
    </source>
</evidence>
<dbReference type="Gene3D" id="3.30.40.10">
    <property type="entry name" value="Zinc/RING finger domain, C3HC4 (zinc finger)"/>
    <property type="match status" value="1"/>
</dbReference>
<dbReference type="InterPro" id="IPR001965">
    <property type="entry name" value="Znf_PHD"/>
</dbReference>
<dbReference type="Proteomes" id="UP000799421">
    <property type="component" value="Unassembled WGS sequence"/>
</dbReference>
<feature type="compositionally biased region" description="Basic residues" evidence="5">
    <location>
        <begin position="85"/>
        <end position="94"/>
    </location>
</feature>
<dbReference type="OrthoDB" id="1928087at2759"/>
<feature type="region of interest" description="Disordered" evidence="5">
    <location>
        <begin position="410"/>
        <end position="516"/>
    </location>
</feature>
<dbReference type="InterPro" id="IPR001214">
    <property type="entry name" value="SET_dom"/>
</dbReference>
<accession>A0A6A7CA47</accession>
<evidence type="ECO:0000256" key="3">
    <source>
        <dbReference type="ARBA" id="ARBA00022833"/>
    </source>
</evidence>
<feature type="non-terminal residue" evidence="7">
    <location>
        <position position="516"/>
    </location>
</feature>
<dbReference type="InterPro" id="IPR013083">
    <property type="entry name" value="Znf_RING/FYVE/PHD"/>
</dbReference>
<dbReference type="InterPro" id="IPR019787">
    <property type="entry name" value="Znf_PHD-finger"/>
</dbReference>
<evidence type="ECO:0000259" key="6">
    <source>
        <dbReference type="PROSITE" id="PS50280"/>
    </source>
</evidence>
<protein>
    <recommendedName>
        <fullName evidence="6">SET domain-containing protein</fullName>
    </recommendedName>
</protein>
<dbReference type="InterPro" id="IPR046341">
    <property type="entry name" value="SET_dom_sf"/>
</dbReference>
<keyword evidence="3" id="KW-0862">Zinc</keyword>
<evidence type="ECO:0000256" key="5">
    <source>
        <dbReference type="SAM" id="MobiDB-lite"/>
    </source>
</evidence>
<dbReference type="SUPFAM" id="SSF57903">
    <property type="entry name" value="FYVE/PHD zinc finger"/>
    <property type="match status" value="1"/>
</dbReference>
<keyword evidence="4" id="KW-0156">Chromatin regulator</keyword>
<dbReference type="SUPFAM" id="SSF82199">
    <property type="entry name" value="SET domain"/>
    <property type="match status" value="1"/>
</dbReference>
<feature type="compositionally biased region" description="Low complexity" evidence="5">
    <location>
        <begin position="452"/>
        <end position="466"/>
    </location>
</feature>
<dbReference type="SMART" id="SM00317">
    <property type="entry name" value="SET"/>
    <property type="match status" value="1"/>
</dbReference>
<feature type="domain" description="SET" evidence="6">
    <location>
        <begin position="247"/>
        <end position="356"/>
    </location>
</feature>
<dbReference type="PANTHER" id="PTHR46462:SF3">
    <property type="entry name" value="UPSET, ISOFORM A"/>
    <property type="match status" value="1"/>
</dbReference>